<feature type="compositionally biased region" description="Pro residues" evidence="9">
    <location>
        <begin position="798"/>
        <end position="819"/>
    </location>
</feature>
<comment type="caution">
    <text evidence="7">Lacks conserved residue(s) required for the propagation of feature annotation.</text>
</comment>
<dbReference type="Gene3D" id="4.10.70.10">
    <property type="entry name" value="Disintegrin domain"/>
    <property type="match status" value="1"/>
</dbReference>
<evidence type="ECO:0000256" key="3">
    <source>
        <dbReference type="ARBA" id="ARBA00022989"/>
    </source>
</evidence>
<reference evidence="14 15" key="1">
    <citation type="journal article" date="2023" name="Genes (Basel)">
        <title>Chromosome-Level Genome Assembly and Circadian Gene Repertoire of the Patagonia Blennie Eleginops maclovinus-The Closest Ancestral Proxy of Antarctic Cryonotothenioids.</title>
        <authorList>
            <person name="Cheng C.C."/>
            <person name="Rivera-Colon A.G."/>
            <person name="Minhas B.F."/>
            <person name="Wilson L."/>
            <person name="Rayamajhi N."/>
            <person name="Vargas-Chacoff L."/>
            <person name="Catchen J.M."/>
        </authorList>
    </citation>
    <scope>NUCLEOTIDE SEQUENCE [LARGE SCALE GENOMIC DNA]</scope>
    <source>
        <strain evidence="14">JMC-PN-2008</strain>
    </source>
</reference>
<dbReference type="PROSITE" id="PS50214">
    <property type="entry name" value="DISINTEGRIN_2"/>
    <property type="match status" value="1"/>
</dbReference>
<keyword evidence="15" id="KW-1185">Reference proteome</keyword>
<evidence type="ECO:0000256" key="1">
    <source>
        <dbReference type="ARBA" id="ARBA00004479"/>
    </source>
</evidence>
<feature type="domain" description="EGF-like" evidence="11">
    <location>
        <begin position="642"/>
        <end position="676"/>
    </location>
</feature>
<feature type="active site" evidence="8">
    <location>
        <position position="348"/>
    </location>
</feature>
<dbReference type="InterPro" id="IPR024079">
    <property type="entry name" value="MetalloPept_cat_dom_sf"/>
</dbReference>
<dbReference type="PROSITE" id="PS50215">
    <property type="entry name" value="ADAM_MEPRO"/>
    <property type="match status" value="1"/>
</dbReference>
<evidence type="ECO:0000256" key="2">
    <source>
        <dbReference type="ARBA" id="ARBA00022692"/>
    </source>
</evidence>
<evidence type="ECO:0000259" key="11">
    <source>
        <dbReference type="PROSITE" id="PS50026"/>
    </source>
</evidence>
<dbReference type="EMBL" id="JAUZQC010000022">
    <property type="protein sequence ID" value="KAK5850999.1"/>
    <property type="molecule type" value="Genomic_DNA"/>
</dbReference>
<dbReference type="Pfam" id="PF08516">
    <property type="entry name" value="ADAM_CR"/>
    <property type="match status" value="1"/>
</dbReference>
<dbReference type="GO" id="GO:0005886">
    <property type="term" value="C:plasma membrane"/>
    <property type="evidence" value="ECO:0007669"/>
    <property type="project" value="TreeGrafter"/>
</dbReference>
<dbReference type="FunFam" id="3.40.390.10:FF:000002">
    <property type="entry name" value="Disintegrin and metalloproteinase domain-containing protein 22"/>
    <property type="match status" value="1"/>
</dbReference>
<feature type="region of interest" description="Disordered" evidence="9">
    <location>
        <begin position="733"/>
        <end position="819"/>
    </location>
</feature>
<feature type="disulfide bond" evidence="6">
    <location>
        <begin position="471"/>
        <end position="491"/>
    </location>
</feature>
<feature type="transmembrane region" description="Helical" evidence="10">
    <location>
        <begin position="699"/>
        <end position="721"/>
    </location>
</feature>
<protein>
    <recommendedName>
        <fullName evidence="16">Disintegrin and metalloproteinase domain-containing protein 9</fullName>
    </recommendedName>
</protein>
<evidence type="ECO:0000259" key="13">
    <source>
        <dbReference type="PROSITE" id="PS50215"/>
    </source>
</evidence>
<dbReference type="PRINTS" id="PR00289">
    <property type="entry name" value="DISINTEGRIN"/>
</dbReference>
<dbReference type="GO" id="GO:0046872">
    <property type="term" value="F:metal ion binding"/>
    <property type="evidence" value="ECO:0007669"/>
    <property type="project" value="UniProtKB-KW"/>
</dbReference>
<evidence type="ECO:0000256" key="8">
    <source>
        <dbReference type="PROSITE-ProRule" id="PRU00276"/>
    </source>
</evidence>
<dbReference type="InterPro" id="IPR006586">
    <property type="entry name" value="ADAM_Cys-rich"/>
</dbReference>
<feature type="binding site" evidence="8">
    <location>
        <position position="351"/>
    </location>
    <ligand>
        <name>Zn(2+)</name>
        <dbReference type="ChEBI" id="CHEBI:29105"/>
        <note>catalytic</note>
    </ligand>
</feature>
<evidence type="ECO:0000256" key="4">
    <source>
        <dbReference type="ARBA" id="ARBA00023136"/>
    </source>
</evidence>
<evidence type="ECO:0008006" key="16">
    <source>
        <dbReference type="Google" id="ProtNLM"/>
    </source>
</evidence>
<keyword evidence="8" id="KW-0479">Metal-binding</keyword>
<dbReference type="InterPro" id="IPR036436">
    <property type="entry name" value="Disintegrin_dom_sf"/>
</dbReference>
<dbReference type="InterPro" id="IPR001762">
    <property type="entry name" value="Disintegrin_dom"/>
</dbReference>
<feature type="compositionally biased region" description="Low complexity" evidence="9">
    <location>
        <begin position="739"/>
        <end position="757"/>
    </location>
</feature>
<evidence type="ECO:0000313" key="14">
    <source>
        <dbReference type="EMBL" id="KAK5850999.1"/>
    </source>
</evidence>
<name>A0AAN7X0I8_ELEMC</name>
<dbReference type="SMART" id="SM00608">
    <property type="entry name" value="ACR"/>
    <property type="match status" value="1"/>
</dbReference>
<dbReference type="Pfam" id="PF00200">
    <property type="entry name" value="Disintegrin"/>
    <property type="match status" value="1"/>
</dbReference>
<accession>A0AAN7X0I8</accession>
<dbReference type="Pfam" id="PF01421">
    <property type="entry name" value="Reprolysin"/>
    <property type="match status" value="1"/>
</dbReference>
<evidence type="ECO:0000256" key="7">
    <source>
        <dbReference type="PROSITE-ProRule" id="PRU00076"/>
    </source>
</evidence>
<dbReference type="PANTHER" id="PTHR11905:SF136">
    <property type="entry name" value="DISINTEGRIN AND METALLOPROTEINASE DOMAIN-CONTAINING PROTEIN 9"/>
    <property type="match status" value="1"/>
</dbReference>
<dbReference type="GO" id="GO:0004222">
    <property type="term" value="F:metalloendopeptidase activity"/>
    <property type="evidence" value="ECO:0007669"/>
    <property type="project" value="InterPro"/>
</dbReference>
<keyword evidence="4 10" id="KW-0472">Membrane</keyword>
<dbReference type="GO" id="GO:0006508">
    <property type="term" value="P:proteolysis"/>
    <property type="evidence" value="ECO:0007669"/>
    <property type="project" value="InterPro"/>
</dbReference>
<dbReference type="PROSITE" id="PS50026">
    <property type="entry name" value="EGF_3"/>
    <property type="match status" value="1"/>
</dbReference>
<sequence>MVSKYTLFAVILLSYVSRIDNKDILNGLSLKLSKYSIVNPQVIHRWTRSIGKTQQSQEKKEDETISYALNINNRKHLLHLKKNRDFLHPNFVQYSRDATGNPESSYPKQHVHCYYHGEVEGYEDSLVALSTCSGLRGVIILGNETYGVEPIPQSTTNEHILYLLEDSQSEPTTCGVVSEASSTQSHEHFEPGQSLTSLLRRKRNLPQTNYVELVLVVDNLRYNYKKKNDTAVREEMVEMANLLDGYYKKLNIRVVLVGLEIFKESNPFDVEAGSAGEVLGRFVKWRKTTLLPKIRHDIGQLIIGRPKLFGNIVGMAFVGTVCSTASSGGINVFRNDNLPAASAVVAHEMGHNLGMNHDRAGCICDGKGCIMGAGTGGSPMFSSCSGEDFERLILRGGGMCLKNQPSPSNVVGIAVCGNGRLDTGEECDCGTAEECDNKCCNPATCKLNPGAACAQGLCCENCQIRVSGTPCRDSANTCDLSEYCDGKTPLCPEDFYIMDGLPCEYRKASAYCFEGRCQTYDFQCNHIFAPDPATKANDICFKTINMRGDKFGNCGNNGANFIKCPSVNSMCGKLQCVNVDLTTIPPNAQVSIEVIQGSKCINANFDFGPDVLDPAYVNSGSPCEKGKTCMDFQCVNASNLRPNLECDAQTTCNDRGVCNDQENCHCKNGWAPPKCDRSGRGGSIDSGPAQIDYSLRDGLLIFFLLVVPLLVLLILVLLYFFRRDSLDRCLKRGKKSRNDQNGNGQANGNVSTSAAAKPPVPAPPGRPGHPQETSLPISGFRYGELDYWNDNSSTATAQPPPPNQGPGVPRPIPPRPPPS</sequence>
<keyword evidence="5 7" id="KW-1015">Disulfide bond</keyword>
<dbReference type="InterPro" id="IPR002870">
    <property type="entry name" value="Peptidase_M12B_N"/>
</dbReference>
<dbReference type="PROSITE" id="PS01186">
    <property type="entry name" value="EGF_2"/>
    <property type="match status" value="1"/>
</dbReference>
<feature type="domain" description="Disintegrin" evidence="12">
    <location>
        <begin position="413"/>
        <end position="499"/>
    </location>
</feature>
<evidence type="ECO:0000313" key="15">
    <source>
        <dbReference type="Proteomes" id="UP001346869"/>
    </source>
</evidence>
<proteinExistence type="predicted"/>
<dbReference type="Proteomes" id="UP001346869">
    <property type="component" value="Unassembled WGS sequence"/>
</dbReference>
<dbReference type="AlphaFoldDB" id="A0AAN7X0I8"/>
<organism evidence="14 15">
    <name type="scientific">Eleginops maclovinus</name>
    <name type="common">Patagonian blennie</name>
    <name type="synonym">Eleginus maclovinus</name>
    <dbReference type="NCBI Taxonomy" id="56733"/>
    <lineage>
        <taxon>Eukaryota</taxon>
        <taxon>Metazoa</taxon>
        <taxon>Chordata</taxon>
        <taxon>Craniata</taxon>
        <taxon>Vertebrata</taxon>
        <taxon>Euteleostomi</taxon>
        <taxon>Actinopterygii</taxon>
        <taxon>Neopterygii</taxon>
        <taxon>Teleostei</taxon>
        <taxon>Neoteleostei</taxon>
        <taxon>Acanthomorphata</taxon>
        <taxon>Eupercaria</taxon>
        <taxon>Perciformes</taxon>
        <taxon>Notothenioidei</taxon>
        <taxon>Eleginopidae</taxon>
        <taxon>Eleginops</taxon>
    </lineage>
</organism>
<comment type="caution">
    <text evidence="14">The sequence shown here is derived from an EMBL/GenBank/DDBJ whole genome shotgun (WGS) entry which is preliminary data.</text>
</comment>
<dbReference type="PANTHER" id="PTHR11905">
    <property type="entry name" value="ADAM A DISINTEGRIN AND METALLOPROTEASE DOMAIN"/>
    <property type="match status" value="1"/>
</dbReference>
<dbReference type="InterPro" id="IPR000742">
    <property type="entry name" value="EGF"/>
</dbReference>
<evidence type="ECO:0000256" key="5">
    <source>
        <dbReference type="ARBA" id="ARBA00023157"/>
    </source>
</evidence>
<evidence type="ECO:0000256" key="10">
    <source>
        <dbReference type="SAM" id="Phobius"/>
    </source>
</evidence>
<gene>
    <name evidence="14" type="ORF">PBY51_001827</name>
</gene>
<feature type="disulfide bond" evidence="8">
    <location>
        <begin position="364"/>
        <end position="369"/>
    </location>
</feature>
<dbReference type="InterPro" id="IPR001590">
    <property type="entry name" value="Peptidase_M12B"/>
</dbReference>
<keyword evidence="8" id="KW-0862">Zinc</keyword>
<keyword evidence="3 10" id="KW-1133">Transmembrane helix</keyword>
<keyword evidence="7" id="KW-0245">EGF-like domain</keyword>
<evidence type="ECO:0000256" key="9">
    <source>
        <dbReference type="SAM" id="MobiDB-lite"/>
    </source>
</evidence>
<dbReference type="InterPro" id="IPR018358">
    <property type="entry name" value="Disintegrin_CS"/>
</dbReference>
<feature type="domain" description="Peptidase M12B" evidence="13">
    <location>
        <begin position="209"/>
        <end position="405"/>
    </location>
</feature>
<feature type="compositionally biased region" description="Pro residues" evidence="9">
    <location>
        <begin position="758"/>
        <end position="767"/>
    </location>
</feature>
<feature type="binding site" evidence="8">
    <location>
        <position position="347"/>
    </location>
    <ligand>
        <name>Zn(2+)</name>
        <dbReference type="ChEBI" id="CHEBI:29105"/>
        <note>catalytic</note>
    </ligand>
</feature>
<comment type="subcellular location">
    <subcellularLocation>
        <location evidence="1">Membrane</location>
        <topology evidence="1">Single-pass type I membrane protein</topology>
    </subcellularLocation>
</comment>
<feature type="binding site" evidence="8">
    <location>
        <position position="357"/>
    </location>
    <ligand>
        <name>Zn(2+)</name>
        <dbReference type="ChEBI" id="CHEBI:29105"/>
        <note>catalytic</note>
    </ligand>
</feature>
<evidence type="ECO:0000259" key="12">
    <source>
        <dbReference type="PROSITE" id="PS50214"/>
    </source>
</evidence>
<dbReference type="SUPFAM" id="SSF57552">
    <property type="entry name" value="Blood coagulation inhibitor (disintegrin)"/>
    <property type="match status" value="1"/>
</dbReference>
<dbReference type="Gene3D" id="3.40.390.10">
    <property type="entry name" value="Collagenase (Catalytic Domain)"/>
    <property type="match status" value="1"/>
</dbReference>
<feature type="disulfide bond" evidence="7">
    <location>
        <begin position="666"/>
        <end position="675"/>
    </location>
</feature>
<dbReference type="CDD" id="cd04269">
    <property type="entry name" value="ZnMc_adamalysin_II_like"/>
    <property type="match status" value="1"/>
</dbReference>
<reference evidence="14 15" key="2">
    <citation type="journal article" date="2023" name="Mol. Biol. Evol.">
        <title>Genomics of Secondarily Temperate Adaptation in the Only Non-Antarctic Icefish.</title>
        <authorList>
            <person name="Rivera-Colon A.G."/>
            <person name="Rayamajhi N."/>
            <person name="Minhas B.F."/>
            <person name="Madrigal G."/>
            <person name="Bilyk K.T."/>
            <person name="Yoon V."/>
            <person name="Hune M."/>
            <person name="Gregory S."/>
            <person name="Cheng C.H.C."/>
            <person name="Catchen J.M."/>
        </authorList>
    </citation>
    <scope>NUCLEOTIDE SEQUENCE [LARGE SCALE GENOMIC DNA]</scope>
    <source>
        <strain evidence="14">JMC-PN-2008</strain>
    </source>
</reference>
<dbReference type="PROSITE" id="PS00427">
    <property type="entry name" value="DISINTEGRIN_1"/>
    <property type="match status" value="1"/>
</dbReference>
<dbReference type="SUPFAM" id="SSF55486">
    <property type="entry name" value="Metalloproteases ('zincins'), catalytic domain"/>
    <property type="match status" value="1"/>
</dbReference>
<dbReference type="FunFam" id="4.10.70.10:FF:000001">
    <property type="entry name" value="Disintegrin and metalloproteinase domain-containing protein 22"/>
    <property type="match status" value="1"/>
</dbReference>
<dbReference type="InterPro" id="IPR034027">
    <property type="entry name" value="Reprolysin_adamalysin"/>
</dbReference>
<keyword evidence="2 10" id="KW-0812">Transmembrane</keyword>
<evidence type="ECO:0000256" key="6">
    <source>
        <dbReference type="PROSITE-ProRule" id="PRU00068"/>
    </source>
</evidence>
<dbReference type="SMART" id="SM00050">
    <property type="entry name" value="DISIN"/>
    <property type="match status" value="1"/>
</dbReference>
<dbReference type="Pfam" id="PF01562">
    <property type="entry name" value="Pep_M12B_propep"/>
    <property type="match status" value="1"/>
</dbReference>